<evidence type="ECO:0000313" key="1">
    <source>
        <dbReference type="EMBL" id="KAF9319115.1"/>
    </source>
</evidence>
<proteinExistence type="predicted"/>
<dbReference type="EMBL" id="JAAAUY010001785">
    <property type="protein sequence ID" value="KAF9319115.1"/>
    <property type="molecule type" value="Genomic_DNA"/>
</dbReference>
<dbReference type="Proteomes" id="UP000696485">
    <property type="component" value="Unassembled WGS sequence"/>
</dbReference>
<evidence type="ECO:0000313" key="2">
    <source>
        <dbReference type="Proteomes" id="UP000696485"/>
    </source>
</evidence>
<gene>
    <name evidence="1" type="ORF">BG006_003045</name>
</gene>
<reference evidence="1" key="1">
    <citation type="journal article" date="2020" name="Fungal Divers.">
        <title>Resolving the Mortierellaceae phylogeny through synthesis of multi-gene phylogenetics and phylogenomics.</title>
        <authorList>
            <person name="Vandepol N."/>
            <person name="Liber J."/>
            <person name="Desiro A."/>
            <person name="Na H."/>
            <person name="Kennedy M."/>
            <person name="Barry K."/>
            <person name="Grigoriev I.V."/>
            <person name="Miller A.N."/>
            <person name="O'Donnell K."/>
            <person name="Stajich J.E."/>
            <person name="Bonito G."/>
        </authorList>
    </citation>
    <scope>NUCLEOTIDE SEQUENCE</scope>
    <source>
        <strain evidence="1">NVP1</strain>
    </source>
</reference>
<name>A0A9P5S8N1_9FUNG</name>
<dbReference type="AlphaFoldDB" id="A0A9P5S8N1"/>
<accession>A0A9P5S8N1</accession>
<protein>
    <submittedName>
        <fullName evidence="1">Uncharacterized protein</fullName>
    </submittedName>
</protein>
<feature type="non-terminal residue" evidence="1">
    <location>
        <position position="61"/>
    </location>
</feature>
<keyword evidence="2" id="KW-1185">Reference proteome</keyword>
<organism evidence="1 2">
    <name type="scientific">Podila minutissima</name>
    <dbReference type="NCBI Taxonomy" id="64525"/>
    <lineage>
        <taxon>Eukaryota</taxon>
        <taxon>Fungi</taxon>
        <taxon>Fungi incertae sedis</taxon>
        <taxon>Mucoromycota</taxon>
        <taxon>Mortierellomycotina</taxon>
        <taxon>Mortierellomycetes</taxon>
        <taxon>Mortierellales</taxon>
        <taxon>Mortierellaceae</taxon>
        <taxon>Podila</taxon>
    </lineage>
</organism>
<sequence length="61" mass="6920">MPPPEDPKPRPQRTKRILAAAQQVHSTEQTEEEEDAVMSEDFENLSAQLTKGVTPEKAYMH</sequence>
<comment type="caution">
    <text evidence="1">The sequence shown here is derived from an EMBL/GenBank/DDBJ whole genome shotgun (WGS) entry which is preliminary data.</text>
</comment>